<dbReference type="Proteomes" id="UP001497522">
    <property type="component" value="Chromosome 11"/>
</dbReference>
<sequence length="197" mass="21421">MMEICSEVADPQTAKLNEFVLVAHRIRKAGCSAWSGLSRFKLRLKNTGDARASSPTGKNNLLAANGFIDPASPEFCKAPTKPISLHSGETICKDGRVASSEQVNSIALQDRSRLQQTNKEAQALLLKNDGGPRGELLQQLFLPIALLDVTTKLPESKIESSDELRTPQANSIALQDRTRLQQTSKEAQALFDALPTP</sequence>
<keyword evidence="3" id="KW-1185">Reference proteome</keyword>
<reference evidence="2" key="1">
    <citation type="submission" date="2024-03" db="EMBL/GenBank/DDBJ databases">
        <authorList>
            <consortium name="ELIXIR-Norway"/>
            <consortium name="Elixir Norway"/>
        </authorList>
    </citation>
    <scope>NUCLEOTIDE SEQUENCE</scope>
</reference>
<protein>
    <submittedName>
        <fullName evidence="2">Uncharacterized protein</fullName>
    </submittedName>
</protein>
<dbReference type="EMBL" id="OZ023712">
    <property type="protein sequence ID" value="CAK9860961.1"/>
    <property type="molecule type" value="Genomic_DNA"/>
</dbReference>
<evidence type="ECO:0000313" key="2">
    <source>
        <dbReference type="EMBL" id="CAK9860961.1"/>
    </source>
</evidence>
<evidence type="ECO:0000313" key="3">
    <source>
        <dbReference type="Proteomes" id="UP001497522"/>
    </source>
</evidence>
<feature type="region of interest" description="Disordered" evidence="1">
    <location>
        <begin position="156"/>
        <end position="180"/>
    </location>
</feature>
<organism evidence="2 3">
    <name type="scientific">Sphagnum jensenii</name>
    <dbReference type="NCBI Taxonomy" id="128206"/>
    <lineage>
        <taxon>Eukaryota</taxon>
        <taxon>Viridiplantae</taxon>
        <taxon>Streptophyta</taxon>
        <taxon>Embryophyta</taxon>
        <taxon>Bryophyta</taxon>
        <taxon>Sphagnophytina</taxon>
        <taxon>Sphagnopsida</taxon>
        <taxon>Sphagnales</taxon>
        <taxon>Sphagnaceae</taxon>
        <taxon>Sphagnum</taxon>
    </lineage>
</organism>
<proteinExistence type="predicted"/>
<feature type="compositionally biased region" description="Basic and acidic residues" evidence="1">
    <location>
        <begin position="156"/>
        <end position="165"/>
    </location>
</feature>
<gene>
    <name evidence="2" type="ORF">CSSPJE1EN2_LOCUS3956</name>
</gene>
<accession>A0ABP1AEJ6</accession>
<evidence type="ECO:0000256" key="1">
    <source>
        <dbReference type="SAM" id="MobiDB-lite"/>
    </source>
</evidence>
<name>A0ABP1AEJ6_9BRYO</name>